<gene>
    <name evidence="14" type="primary">dnaX</name>
    <name evidence="17" type="ORF">LX83_001332</name>
</gene>
<dbReference type="InterPro" id="IPR012763">
    <property type="entry name" value="DNA_pol_III_sug/sutau_N"/>
</dbReference>
<dbReference type="Proteomes" id="UP001206128">
    <property type="component" value="Unassembled WGS sequence"/>
</dbReference>
<keyword evidence="4 14" id="KW-0548">Nucleotidyltransferase</keyword>
<evidence type="ECO:0000256" key="1">
    <source>
        <dbReference type="ARBA" id="ARBA00006360"/>
    </source>
</evidence>
<comment type="caution">
    <text evidence="17">The sequence shown here is derived from an EMBL/GenBank/DDBJ whole genome shotgun (WGS) entry which is preliminary data.</text>
</comment>
<dbReference type="FunFam" id="3.40.50.300:FF:000014">
    <property type="entry name" value="DNA polymerase III subunit gamma/tau"/>
    <property type="match status" value="1"/>
</dbReference>
<keyword evidence="7 14" id="KW-0547">Nucleotide-binding</keyword>
<dbReference type="GO" id="GO:0003677">
    <property type="term" value="F:DNA binding"/>
    <property type="evidence" value="ECO:0007669"/>
    <property type="project" value="InterPro"/>
</dbReference>
<organism evidence="17 18">
    <name type="scientific">Goodfellowiella coeruleoviolacea</name>
    <dbReference type="NCBI Taxonomy" id="334858"/>
    <lineage>
        <taxon>Bacteria</taxon>
        <taxon>Bacillati</taxon>
        <taxon>Actinomycetota</taxon>
        <taxon>Actinomycetes</taxon>
        <taxon>Pseudonocardiales</taxon>
        <taxon>Pseudonocardiaceae</taxon>
        <taxon>Goodfellowiella</taxon>
    </lineage>
</organism>
<evidence type="ECO:0000256" key="8">
    <source>
        <dbReference type="ARBA" id="ARBA00022833"/>
    </source>
</evidence>
<evidence type="ECO:0000256" key="3">
    <source>
        <dbReference type="ARBA" id="ARBA00022679"/>
    </source>
</evidence>
<dbReference type="Gene3D" id="1.10.8.60">
    <property type="match status" value="1"/>
</dbReference>
<keyword evidence="9 14" id="KW-0067">ATP-binding</keyword>
<evidence type="ECO:0000313" key="18">
    <source>
        <dbReference type="Proteomes" id="UP001206128"/>
    </source>
</evidence>
<feature type="compositionally biased region" description="Low complexity" evidence="15">
    <location>
        <begin position="498"/>
        <end position="520"/>
    </location>
</feature>
<sequence length="741" mass="77035">MALALYRKYRPASFAEVVGQEHVTEPLRTALAAGRVNHAYLFSGPRGCGKTSSARILARSLNCAKGPTPDPCGECNSCQGLAPEGTGSVDVVELDAASHGGVDDARELRDKAFYAPAESRYRVFIIDEAHMVTTQGFNALLKIVEEPPEHLIFIFATTEPDKVLPTIRSRTHHYPFRLIPPGAMRGLLERNCAAEGVTVDPAVFPLVIRAGGGSARDTQSVMDQLLSGAGPEGVTYERAMALLGVTDNALINDMVDGLGAGDGAAVYSTIDRLVEAGHDPRRFAADLLDRLRDLVLLKAVPDAPQRGLVSAPEDELTKMVAQAEQIGAGTLSRYAEIVHTGLTEMRGATAARLVLELMCARMLLPSASDTESAVLQRVEQLERRAVAVQAGAAPAGMAPAGVAPVGAVGTAAPAGGPAPAEAAVPAGRPVFQRPSQRAAQAPQTPQAAQTVPAAQPAQAASAAAPAPGAQAPSAQPTAGAPAGHRVAQPAAEPPRQAPRPSAAPAAAPVAAAPGAAGQAGPGVVDAAGIRRMWSSLLAAVRTRSRSLEAMLTNATVHEVTEDTVVLAHPAAALARRLSDARNLDTIAQAVRDVLGGEWQVRCVHAERGAAPSPAASQPRQRPAAPTRPSQQAPQADRPAQPPTAAGPGQQPAHQHQSQQRTAAQVAGGPGRRSFAGPDIPPPDEPLDPDEPLPPEPDDEEELLAEASRPADPSRQVVTRDPEEVMLQLLADELGARPLNQR</sequence>
<dbReference type="GO" id="GO:0046872">
    <property type="term" value="F:metal ion binding"/>
    <property type="evidence" value="ECO:0007669"/>
    <property type="project" value="UniProtKB-KW"/>
</dbReference>
<dbReference type="PANTHER" id="PTHR11669">
    <property type="entry name" value="REPLICATION FACTOR C / DNA POLYMERASE III GAMMA-TAU SUBUNIT"/>
    <property type="match status" value="1"/>
</dbReference>
<proteinExistence type="inferred from homology"/>
<keyword evidence="5 14" id="KW-0235">DNA replication</keyword>
<evidence type="ECO:0000256" key="6">
    <source>
        <dbReference type="ARBA" id="ARBA00022723"/>
    </source>
</evidence>
<evidence type="ECO:0000256" key="14">
    <source>
        <dbReference type="RuleBase" id="RU364063"/>
    </source>
</evidence>
<dbReference type="SMART" id="SM00382">
    <property type="entry name" value="AAA"/>
    <property type="match status" value="1"/>
</dbReference>
<dbReference type="GO" id="GO:0003887">
    <property type="term" value="F:DNA-directed DNA polymerase activity"/>
    <property type="evidence" value="ECO:0007669"/>
    <property type="project" value="UniProtKB-KW"/>
</dbReference>
<dbReference type="EMBL" id="JAMTCK010000003">
    <property type="protein sequence ID" value="MCP2164492.1"/>
    <property type="molecule type" value="Genomic_DNA"/>
</dbReference>
<comment type="function">
    <text evidence="11 14">DNA polymerase III is a complex, multichain enzyme responsible for most of the replicative synthesis in bacteria. This DNA polymerase also exhibits 3' to 5' exonuclease activity.</text>
</comment>
<comment type="catalytic activity">
    <reaction evidence="12 14">
        <text>DNA(n) + a 2'-deoxyribonucleoside 5'-triphosphate = DNA(n+1) + diphosphate</text>
        <dbReference type="Rhea" id="RHEA:22508"/>
        <dbReference type="Rhea" id="RHEA-COMP:17339"/>
        <dbReference type="Rhea" id="RHEA-COMP:17340"/>
        <dbReference type="ChEBI" id="CHEBI:33019"/>
        <dbReference type="ChEBI" id="CHEBI:61560"/>
        <dbReference type="ChEBI" id="CHEBI:173112"/>
        <dbReference type="EC" id="2.7.7.7"/>
    </reaction>
</comment>
<feature type="compositionally biased region" description="Acidic residues" evidence="15">
    <location>
        <begin position="684"/>
        <end position="703"/>
    </location>
</feature>
<dbReference type="CDD" id="cd00009">
    <property type="entry name" value="AAA"/>
    <property type="match status" value="1"/>
</dbReference>
<keyword evidence="6" id="KW-0479">Metal-binding</keyword>
<evidence type="ECO:0000256" key="13">
    <source>
        <dbReference type="ARBA" id="ARBA00074577"/>
    </source>
</evidence>
<feature type="region of interest" description="Disordered" evidence="15">
    <location>
        <begin position="608"/>
        <end position="722"/>
    </location>
</feature>
<comment type="similarity">
    <text evidence="1 14">Belongs to the DnaX/STICHEL family.</text>
</comment>
<accession>A0AAE3GA50</accession>
<dbReference type="Gene3D" id="1.20.272.10">
    <property type="match status" value="1"/>
</dbReference>
<dbReference type="InterPro" id="IPR050238">
    <property type="entry name" value="DNA_Rep/Repair_Clamp_Loader"/>
</dbReference>
<feature type="compositionally biased region" description="Low complexity" evidence="15">
    <location>
        <begin position="609"/>
        <end position="661"/>
    </location>
</feature>
<evidence type="ECO:0000256" key="10">
    <source>
        <dbReference type="ARBA" id="ARBA00022932"/>
    </source>
</evidence>
<dbReference type="Pfam" id="PF12169">
    <property type="entry name" value="DNA_pol3_gamma3"/>
    <property type="match status" value="1"/>
</dbReference>
<dbReference type="GO" id="GO:0005524">
    <property type="term" value="F:ATP binding"/>
    <property type="evidence" value="ECO:0007669"/>
    <property type="project" value="UniProtKB-KW"/>
</dbReference>
<dbReference type="GO" id="GO:0009360">
    <property type="term" value="C:DNA polymerase III complex"/>
    <property type="evidence" value="ECO:0007669"/>
    <property type="project" value="InterPro"/>
</dbReference>
<evidence type="ECO:0000256" key="12">
    <source>
        <dbReference type="ARBA" id="ARBA00049244"/>
    </source>
</evidence>
<feature type="domain" description="AAA+ ATPase" evidence="16">
    <location>
        <begin position="36"/>
        <end position="180"/>
    </location>
</feature>
<feature type="compositionally biased region" description="Low complexity" evidence="15">
    <location>
        <begin position="432"/>
        <end position="490"/>
    </location>
</feature>
<evidence type="ECO:0000256" key="7">
    <source>
        <dbReference type="ARBA" id="ARBA00022741"/>
    </source>
</evidence>
<dbReference type="InterPro" id="IPR008921">
    <property type="entry name" value="DNA_pol3_clamp-load_cplx_C"/>
</dbReference>
<dbReference type="Pfam" id="PF13177">
    <property type="entry name" value="DNA_pol3_delta2"/>
    <property type="match status" value="1"/>
</dbReference>
<reference evidence="17" key="1">
    <citation type="submission" date="2022-06" db="EMBL/GenBank/DDBJ databases">
        <title>Genomic Encyclopedia of Archaeal and Bacterial Type Strains, Phase II (KMG-II): from individual species to whole genera.</title>
        <authorList>
            <person name="Goeker M."/>
        </authorList>
    </citation>
    <scope>NUCLEOTIDE SEQUENCE</scope>
    <source>
        <strain evidence="17">DSM 43935</strain>
    </source>
</reference>
<dbReference type="InterPro" id="IPR027417">
    <property type="entry name" value="P-loop_NTPase"/>
</dbReference>
<dbReference type="SUPFAM" id="SSF48019">
    <property type="entry name" value="post-AAA+ oligomerization domain-like"/>
    <property type="match status" value="1"/>
</dbReference>
<dbReference type="SUPFAM" id="SSF52540">
    <property type="entry name" value="P-loop containing nucleoside triphosphate hydrolases"/>
    <property type="match status" value="1"/>
</dbReference>
<dbReference type="NCBIfam" id="NF011513">
    <property type="entry name" value="PRK14952.1"/>
    <property type="match status" value="1"/>
</dbReference>
<dbReference type="GO" id="GO:0006261">
    <property type="term" value="P:DNA-templated DNA replication"/>
    <property type="evidence" value="ECO:0007669"/>
    <property type="project" value="TreeGrafter"/>
</dbReference>
<protein>
    <recommendedName>
        <fullName evidence="13 14">DNA polymerase III subunit gamma/tau</fullName>
        <ecNumber evidence="2 14">2.7.7.7</ecNumber>
    </recommendedName>
</protein>
<evidence type="ECO:0000256" key="4">
    <source>
        <dbReference type="ARBA" id="ARBA00022695"/>
    </source>
</evidence>
<comment type="subunit">
    <text evidence="14">DNA polymerase III contains a core (composed of alpha, epsilon and theta chains) that associates with a tau subunit. This core dimerizes to form the POLIII' complex. PolIII' associates with the gamma complex (composed of gamma, delta, delta', psi and chi chains) and with the beta chain to form the complete DNA polymerase III complex.</text>
</comment>
<feature type="region of interest" description="Disordered" evidence="15">
    <location>
        <begin position="432"/>
        <end position="520"/>
    </location>
</feature>
<dbReference type="NCBIfam" id="TIGR02397">
    <property type="entry name" value="dnaX_nterm"/>
    <property type="match status" value="1"/>
</dbReference>
<evidence type="ECO:0000256" key="15">
    <source>
        <dbReference type="SAM" id="MobiDB-lite"/>
    </source>
</evidence>
<dbReference type="NCBIfam" id="NF005846">
    <property type="entry name" value="PRK07764.1-6"/>
    <property type="match status" value="1"/>
</dbReference>
<keyword evidence="3 14" id="KW-0808">Transferase</keyword>
<dbReference type="InterPro" id="IPR022754">
    <property type="entry name" value="DNA_pol_III_gamma-3"/>
</dbReference>
<dbReference type="PANTHER" id="PTHR11669:SF0">
    <property type="entry name" value="PROTEIN STICHEL-LIKE 2"/>
    <property type="match status" value="1"/>
</dbReference>
<evidence type="ECO:0000256" key="9">
    <source>
        <dbReference type="ARBA" id="ARBA00022840"/>
    </source>
</evidence>
<dbReference type="EC" id="2.7.7.7" evidence="2 14"/>
<name>A0AAE3GA50_9PSEU</name>
<evidence type="ECO:0000259" key="16">
    <source>
        <dbReference type="SMART" id="SM00382"/>
    </source>
</evidence>
<dbReference type="RefSeq" id="WP_253768207.1">
    <property type="nucleotide sequence ID" value="NZ_JAMTCK010000003.1"/>
</dbReference>
<keyword evidence="18" id="KW-1185">Reference proteome</keyword>
<evidence type="ECO:0000256" key="11">
    <source>
        <dbReference type="ARBA" id="ARBA00037724"/>
    </source>
</evidence>
<dbReference type="InterPro" id="IPR003593">
    <property type="entry name" value="AAA+_ATPase"/>
</dbReference>
<keyword evidence="8" id="KW-0862">Zinc</keyword>
<dbReference type="InterPro" id="IPR045085">
    <property type="entry name" value="HLD_clamp_pol_III_gamma_tau"/>
</dbReference>
<keyword evidence="10 14" id="KW-0239">DNA-directed DNA polymerase</keyword>
<dbReference type="AlphaFoldDB" id="A0AAE3GA50"/>
<evidence type="ECO:0000313" key="17">
    <source>
        <dbReference type="EMBL" id="MCP2164492.1"/>
    </source>
</evidence>
<evidence type="ECO:0000256" key="5">
    <source>
        <dbReference type="ARBA" id="ARBA00022705"/>
    </source>
</evidence>
<dbReference type="Gene3D" id="3.40.50.300">
    <property type="entry name" value="P-loop containing nucleotide triphosphate hydrolases"/>
    <property type="match status" value="1"/>
</dbReference>
<dbReference type="FunFam" id="1.20.272.10:FF:000003">
    <property type="entry name" value="DNA polymerase III subunit gamma/tau"/>
    <property type="match status" value="1"/>
</dbReference>
<dbReference type="CDD" id="cd18137">
    <property type="entry name" value="HLD_clamp_pol_III_gamma_tau"/>
    <property type="match status" value="1"/>
</dbReference>
<evidence type="ECO:0000256" key="2">
    <source>
        <dbReference type="ARBA" id="ARBA00012417"/>
    </source>
</evidence>